<evidence type="ECO:0000313" key="1">
    <source>
        <dbReference type="EMBL" id="AHH97107.1"/>
    </source>
</evidence>
<dbReference type="Pfam" id="PF05834">
    <property type="entry name" value="Lycopene_cycl"/>
    <property type="match status" value="1"/>
</dbReference>
<sequence>MVLDVLVVGAGPAGLALAASCARVGLATAVVDRAPQRPWRATYGAWADELPALPDTAIAARASRVRAVALTEHVLPREYVVLDNAGLRAHLAHPEVDLRTGRVVAVRPGEVELADGTRMPAHTVVDASGAPAARGAAEQTAVGVVLPESCGVLAPGEAVFMDWRQVAPGEPTFCYTLPLGGGEVLVEETSLARRPGLPLPVLRERLAARLAAAGLSAGGREELVRFPLDVPTPRGRLAFGAAAGMVHPASGYSVATALGAAPSVAEAIAVTNSPVRRNIWPLRAKMVHALRLRGLAVLLRLPARDVPLFFELFFTLPPGLQRAYLSGRTDPSGTTAAMLALWRAAPWRLRGVIARAATTR</sequence>
<keyword evidence="2" id="KW-1185">Reference proteome</keyword>
<dbReference type="PANTHER" id="PTHR39757:SF5">
    <property type="entry name" value="OS02G0190600 PROTEIN"/>
    <property type="match status" value="1"/>
</dbReference>
<accession>W5W852</accession>
<dbReference type="AlphaFoldDB" id="W5W852"/>
<dbReference type="eggNOG" id="COG0644">
    <property type="taxonomic scope" value="Bacteria"/>
</dbReference>
<reference evidence="1 2" key="1">
    <citation type="journal article" date="2014" name="BMC Genomics">
        <title>Complete genome sequence of producer of the glycopeptide antibiotic Aculeximycin Kutzneria albida DSM 43870T, a representative of minor genus of Pseudonocardiaceae.</title>
        <authorList>
            <person name="Rebets Y."/>
            <person name="Tokovenko B."/>
            <person name="Lushchyk I."/>
            <person name="Ruckert C."/>
            <person name="Zaburannyi N."/>
            <person name="Bechthold A."/>
            <person name="Kalinowski J."/>
            <person name="Luzhetskyy A."/>
        </authorList>
    </citation>
    <scope>NUCLEOTIDE SEQUENCE [LARGE SCALE GENOMIC DNA]</scope>
    <source>
        <strain evidence="1">DSM 43870</strain>
    </source>
</reference>
<gene>
    <name evidence="1" type="ORF">KALB_3743</name>
</gene>
<name>W5W852_9PSEU</name>
<dbReference type="SUPFAM" id="SSF51905">
    <property type="entry name" value="FAD/NAD(P)-binding domain"/>
    <property type="match status" value="1"/>
</dbReference>
<organism evidence="1 2">
    <name type="scientific">Kutzneria albida DSM 43870</name>
    <dbReference type="NCBI Taxonomy" id="1449976"/>
    <lineage>
        <taxon>Bacteria</taxon>
        <taxon>Bacillati</taxon>
        <taxon>Actinomycetota</taxon>
        <taxon>Actinomycetes</taxon>
        <taxon>Pseudonocardiales</taxon>
        <taxon>Pseudonocardiaceae</taxon>
        <taxon>Kutzneria</taxon>
    </lineage>
</organism>
<dbReference type="HOGENOM" id="CLU_032956_1_1_11"/>
<dbReference type="PRINTS" id="PR00368">
    <property type="entry name" value="FADPNR"/>
</dbReference>
<dbReference type="PATRIC" id="fig|1449976.3.peg.3769"/>
<dbReference type="Proteomes" id="UP000019225">
    <property type="component" value="Chromosome"/>
</dbReference>
<dbReference type="KEGG" id="kal:KALB_3743"/>
<dbReference type="Gene3D" id="3.50.50.60">
    <property type="entry name" value="FAD/NAD(P)-binding domain"/>
    <property type="match status" value="1"/>
</dbReference>
<dbReference type="EMBL" id="CP007155">
    <property type="protein sequence ID" value="AHH97107.1"/>
    <property type="molecule type" value="Genomic_DNA"/>
</dbReference>
<protein>
    <submittedName>
        <fullName evidence="1">Lycopene cyclase family protein</fullName>
    </submittedName>
</protein>
<dbReference type="PRINTS" id="PR00411">
    <property type="entry name" value="PNDRDTASEI"/>
</dbReference>
<dbReference type="STRING" id="1449976.KALB_3743"/>
<dbReference type="PANTHER" id="PTHR39757">
    <property type="match status" value="1"/>
</dbReference>
<evidence type="ECO:0000313" key="2">
    <source>
        <dbReference type="Proteomes" id="UP000019225"/>
    </source>
</evidence>
<dbReference type="InterPro" id="IPR036188">
    <property type="entry name" value="FAD/NAD-bd_sf"/>
</dbReference>
<proteinExistence type="predicted"/>